<reference evidence="2" key="3">
    <citation type="submission" date="2015-02" db="UniProtKB">
        <authorList>
            <consortium name="EnsemblProtists"/>
        </authorList>
    </citation>
    <scope>IDENTIFICATION</scope>
    <source>
        <strain evidence="2">DAOM BR144</strain>
    </source>
</reference>
<feature type="compositionally biased region" description="Basic and acidic residues" evidence="1">
    <location>
        <begin position="558"/>
        <end position="567"/>
    </location>
</feature>
<dbReference type="VEuPathDB" id="FungiDB:PYU1_G011863"/>
<dbReference type="InParanoid" id="K3X3U0"/>
<evidence type="ECO:0000313" key="2">
    <source>
        <dbReference type="EnsemblProtists" id="PYU1_T011889"/>
    </source>
</evidence>
<accession>K3X3U0</accession>
<organism evidence="2 3">
    <name type="scientific">Globisporangium ultimum (strain ATCC 200006 / CBS 805.95 / DAOM BR144)</name>
    <name type="common">Pythium ultimum</name>
    <dbReference type="NCBI Taxonomy" id="431595"/>
    <lineage>
        <taxon>Eukaryota</taxon>
        <taxon>Sar</taxon>
        <taxon>Stramenopiles</taxon>
        <taxon>Oomycota</taxon>
        <taxon>Peronosporomycetes</taxon>
        <taxon>Pythiales</taxon>
        <taxon>Pythiaceae</taxon>
        <taxon>Globisporangium</taxon>
    </lineage>
</organism>
<feature type="region of interest" description="Disordered" evidence="1">
    <location>
        <begin position="548"/>
        <end position="567"/>
    </location>
</feature>
<evidence type="ECO:0000313" key="3">
    <source>
        <dbReference type="Proteomes" id="UP000019132"/>
    </source>
</evidence>
<name>K3X3U0_GLOUD</name>
<evidence type="ECO:0000256" key="1">
    <source>
        <dbReference type="SAM" id="MobiDB-lite"/>
    </source>
</evidence>
<reference evidence="3" key="1">
    <citation type="journal article" date="2010" name="Genome Biol.">
        <title>Genome sequence of the necrotrophic plant pathogen Pythium ultimum reveals original pathogenicity mechanisms and effector repertoire.</title>
        <authorList>
            <person name="Levesque C.A."/>
            <person name="Brouwer H."/>
            <person name="Cano L."/>
            <person name="Hamilton J.P."/>
            <person name="Holt C."/>
            <person name="Huitema E."/>
            <person name="Raffaele S."/>
            <person name="Robideau G.P."/>
            <person name="Thines M."/>
            <person name="Win J."/>
            <person name="Zerillo M.M."/>
            <person name="Beakes G.W."/>
            <person name="Boore J.L."/>
            <person name="Busam D."/>
            <person name="Dumas B."/>
            <person name="Ferriera S."/>
            <person name="Fuerstenberg S.I."/>
            <person name="Gachon C.M."/>
            <person name="Gaulin E."/>
            <person name="Govers F."/>
            <person name="Grenville-Briggs L."/>
            <person name="Horner N."/>
            <person name="Hostetler J."/>
            <person name="Jiang R.H."/>
            <person name="Johnson J."/>
            <person name="Krajaejun T."/>
            <person name="Lin H."/>
            <person name="Meijer H.J."/>
            <person name="Moore B."/>
            <person name="Morris P."/>
            <person name="Phuntmart V."/>
            <person name="Puiu D."/>
            <person name="Shetty J."/>
            <person name="Stajich J.E."/>
            <person name="Tripathy S."/>
            <person name="Wawra S."/>
            <person name="van West P."/>
            <person name="Whitty B.R."/>
            <person name="Coutinho P.M."/>
            <person name="Henrissat B."/>
            <person name="Martin F."/>
            <person name="Thomas P.D."/>
            <person name="Tyler B.M."/>
            <person name="De Vries R.P."/>
            <person name="Kamoun S."/>
            <person name="Yandell M."/>
            <person name="Tisserat N."/>
            <person name="Buell C.R."/>
        </authorList>
    </citation>
    <scope>NUCLEOTIDE SEQUENCE</scope>
    <source>
        <strain evidence="3">DAOM:BR144</strain>
    </source>
</reference>
<feature type="region of interest" description="Disordered" evidence="1">
    <location>
        <begin position="1"/>
        <end position="67"/>
    </location>
</feature>
<dbReference type="EnsemblProtists" id="PYU1_T011889">
    <property type="protein sequence ID" value="PYU1_T011889"/>
    <property type="gene ID" value="PYU1_G011863"/>
</dbReference>
<keyword evidence="3" id="KW-1185">Reference proteome</keyword>
<protein>
    <submittedName>
        <fullName evidence="2">Uncharacterized protein</fullName>
    </submittedName>
</protein>
<proteinExistence type="predicted"/>
<dbReference type="AlphaFoldDB" id="K3X3U0"/>
<dbReference type="Proteomes" id="UP000019132">
    <property type="component" value="Unassembled WGS sequence"/>
</dbReference>
<dbReference type="eggNOG" id="ENOG502S1VB">
    <property type="taxonomic scope" value="Eukaryota"/>
</dbReference>
<dbReference type="HOGENOM" id="CLU_446567_0_0_1"/>
<feature type="compositionally biased region" description="Basic residues" evidence="1">
    <location>
        <begin position="287"/>
        <end position="300"/>
    </location>
</feature>
<feature type="compositionally biased region" description="Basic residues" evidence="1">
    <location>
        <begin position="271"/>
        <end position="280"/>
    </location>
</feature>
<dbReference type="EMBL" id="GL376637">
    <property type="status" value="NOT_ANNOTATED_CDS"/>
    <property type="molecule type" value="Genomic_DNA"/>
</dbReference>
<sequence>MEKALNDSSRQDLYAAASSEDDALASNADQSEPGRHNDTGNNVDNDDGNDNAVAMDDASASPPEWRSDLETKVTGFTLLLLEEFLATSQLPKTAQMLKDELSEWERRDVPRSVDLWCEMYHDCRAVLAHCRATSSSSSNRNSSTLERLIAFCVSPSNPLNRKGGRFALNLRDAPVTVCASPKKMGSLAKNSGMQLAATASIPAFSLMDAHMQMMRSPVVRPSRRTGNGGSHGASLSVSVSAPALALVEPSLGFPKEPESTTPKQPAPITSKKVKKKRKHHENGVGDHHRHHHQHHSHHHHPESYYFLDKPHTNGHFGGSQANVSVYTGANFNYSHRTVTPSSYVEPALMLAHDAQLKHDLSSVRILERELRHIRLEKIAVEPKKALAKRLGYASMTKAETQAERDKRDPYLNDLVREKYGFSRRAECALCQFPFLQVNLPHKVSFKCVMDVYASWKYEPPGKNEGASKFKAPFCYDAVHVCRMCAQIVLQHTGAALGAANTDETPHSRKKGHPNPTKAAAHHSGSSADDSAFVSDPYALPPLFADDFYDPTSPGARGNGDDRLEEQRSGCLESPAKAIVYANQTTEASHFMSVKEWEVINPQRSLIREAIEGTLRRASLPVTAQINSVFTPNNAI</sequence>
<feature type="region of interest" description="Disordered" evidence="1">
    <location>
        <begin position="251"/>
        <end position="309"/>
    </location>
</feature>
<reference evidence="3" key="2">
    <citation type="submission" date="2010-04" db="EMBL/GenBank/DDBJ databases">
        <authorList>
            <person name="Buell R."/>
            <person name="Hamilton J."/>
            <person name="Hostetler J."/>
        </authorList>
    </citation>
    <scope>NUCLEOTIDE SEQUENCE [LARGE SCALE GENOMIC DNA]</scope>
    <source>
        <strain evidence="3">DAOM:BR144</strain>
    </source>
</reference>
<feature type="region of interest" description="Disordered" evidence="1">
    <location>
        <begin position="499"/>
        <end position="529"/>
    </location>
</feature>